<keyword evidence="3" id="KW-0813">Transport</keyword>
<evidence type="ECO:0000256" key="1">
    <source>
        <dbReference type="ARBA" id="ARBA00004123"/>
    </source>
</evidence>
<name>A0A0X8HSB8_9SACH</name>
<proteinExistence type="predicted"/>
<accession>A0A0X8HSB8</accession>
<evidence type="ECO:0000256" key="6">
    <source>
        <dbReference type="ARBA" id="ARBA00023242"/>
    </source>
</evidence>
<dbReference type="InterPro" id="IPR053278">
    <property type="entry name" value="Pre-60S_factor_ECM1"/>
</dbReference>
<evidence type="ECO:0000313" key="9">
    <source>
        <dbReference type="Proteomes" id="UP000243052"/>
    </source>
</evidence>
<evidence type="ECO:0000313" key="8">
    <source>
        <dbReference type="EMBL" id="AMD20575.1"/>
    </source>
</evidence>
<dbReference type="PANTHER" id="PTHR28280:SF1">
    <property type="entry name" value="SHUTTLING PRE-60S FACTOR ECM1"/>
    <property type="match status" value="1"/>
</dbReference>
<comment type="subcellular location">
    <subcellularLocation>
        <location evidence="2">Cytoplasm</location>
    </subcellularLocation>
    <subcellularLocation>
        <location evidence="1">Nucleus</location>
    </subcellularLocation>
</comment>
<evidence type="ECO:0000256" key="7">
    <source>
        <dbReference type="SAM" id="MobiDB-lite"/>
    </source>
</evidence>
<keyword evidence="5" id="KW-0690">Ribosome biogenesis</keyword>
<protein>
    <submittedName>
        <fullName evidence="8">HDL169Cp</fullName>
    </submittedName>
</protein>
<keyword evidence="4" id="KW-0963">Cytoplasm</keyword>
<feature type="compositionally biased region" description="Basic and acidic residues" evidence="7">
    <location>
        <begin position="13"/>
        <end position="22"/>
    </location>
</feature>
<dbReference type="GO" id="GO:0005730">
    <property type="term" value="C:nucleolus"/>
    <property type="evidence" value="ECO:0007669"/>
    <property type="project" value="TreeGrafter"/>
</dbReference>
<dbReference type="Pfam" id="PF09135">
    <property type="entry name" value="Alb1"/>
    <property type="match status" value="1"/>
</dbReference>
<dbReference type="PANTHER" id="PTHR28280">
    <property type="entry name" value="SHUTTLING PRE-60S FACTOR ECM1"/>
    <property type="match status" value="1"/>
</dbReference>
<dbReference type="EMBL" id="CP014244">
    <property type="protein sequence ID" value="AMD20575.1"/>
    <property type="molecule type" value="Genomic_DNA"/>
</dbReference>
<evidence type="ECO:0000256" key="4">
    <source>
        <dbReference type="ARBA" id="ARBA00022490"/>
    </source>
</evidence>
<organism evidence="8 9">
    <name type="scientific">Eremothecium sinecaudum</name>
    <dbReference type="NCBI Taxonomy" id="45286"/>
    <lineage>
        <taxon>Eukaryota</taxon>
        <taxon>Fungi</taxon>
        <taxon>Dikarya</taxon>
        <taxon>Ascomycota</taxon>
        <taxon>Saccharomycotina</taxon>
        <taxon>Saccharomycetes</taxon>
        <taxon>Saccharomycetales</taxon>
        <taxon>Saccharomycetaceae</taxon>
        <taxon>Eremothecium</taxon>
    </lineage>
</organism>
<dbReference type="Proteomes" id="UP000243052">
    <property type="component" value="Chromosome iv"/>
</dbReference>
<dbReference type="RefSeq" id="XP_017987571.1">
    <property type="nucleotide sequence ID" value="XM_018131851.1"/>
</dbReference>
<keyword evidence="9" id="KW-1185">Reference proteome</keyword>
<reference evidence="8 9" key="1">
    <citation type="submission" date="2016-01" db="EMBL/GenBank/DDBJ databases">
        <title>Genome sequence of the yeast Holleya sinecauda.</title>
        <authorList>
            <person name="Dietrich F.S."/>
        </authorList>
    </citation>
    <scope>NUCLEOTIDE SEQUENCE [LARGE SCALE GENOMIC DNA]</scope>
    <source>
        <strain evidence="8 9">ATCC 58844</strain>
    </source>
</reference>
<dbReference type="GO" id="GO:0000055">
    <property type="term" value="P:ribosomal large subunit export from nucleus"/>
    <property type="evidence" value="ECO:0007669"/>
    <property type="project" value="TreeGrafter"/>
</dbReference>
<dbReference type="OrthoDB" id="4068492at2759"/>
<feature type="region of interest" description="Disordered" evidence="7">
    <location>
        <begin position="1"/>
        <end position="28"/>
    </location>
</feature>
<feature type="region of interest" description="Disordered" evidence="7">
    <location>
        <begin position="53"/>
        <end position="75"/>
    </location>
</feature>
<dbReference type="GO" id="GO:0030687">
    <property type="term" value="C:preribosome, large subunit precursor"/>
    <property type="evidence" value="ECO:0007669"/>
    <property type="project" value="TreeGrafter"/>
</dbReference>
<dbReference type="AlphaFoldDB" id="A0A0X8HSB8"/>
<dbReference type="STRING" id="45286.A0A0X8HSB8"/>
<feature type="compositionally biased region" description="Basic residues" evidence="7">
    <location>
        <begin position="1"/>
        <end position="12"/>
    </location>
</feature>
<evidence type="ECO:0000256" key="2">
    <source>
        <dbReference type="ARBA" id="ARBA00004496"/>
    </source>
</evidence>
<keyword evidence="6" id="KW-0539">Nucleus</keyword>
<dbReference type="GO" id="GO:0005737">
    <property type="term" value="C:cytoplasm"/>
    <property type="evidence" value="ECO:0007669"/>
    <property type="project" value="UniProtKB-SubCell"/>
</dbReference>
<evidence type="ECO:0000256" key="3">
    <source>
        <dbReference type="ARBA" id="ARBA00022448"/>
    </source>
</evidence>
<dbReference type="GeneID" id="28723823"/>
<feature type="compositionally biased region" description="Basic residues" evidence="7">
    <location>
        <begin position="56"/>
        <end position="71"/>
    </location>
</feature>
<dbReference type="InterPro" id="IPR022784">
    <property type="entry name" value="Ribosome_bgen_Alb1"/>
</dbReference>
<evidence type="ECO:0000256" key="5">
    <source>
        <dbReference type="ARBA" id="ARBA00022517"/>
    </source>
</evidence>
<gene>
    <name evidence="8" type="ORF">AW171_hschr42470</name>
</gene>
<sequence>MAKKVSKHSRAARRNEVEDIEAKSLSSLPRASTTDLTNVLLRTASKNEALLEAKIKNKRGKNKDRVSKKTTKVPTTSLDSVRLERALKFASRLDGKIEKSVSRAKYVQSARKSGWDATNAMIKEDLSNKGKITPPVKDLTKDLSKDLNKDEDEIEIEVEDKDTETKLVEATNIFGTLADDVEA</sequence>